<evidence type="ECO:0000313" key="2">
    <source>
        <dbReference type="EMBL" id="GGS07134.1"/>
    </source>
</evidence>
<proteinExistence type="predicted"/>
<sequence length="267" mass="27071">MTVFRSARAGRGRESAEKIVRQRLTSSVQAAEAEVREGPEADGAQVGQDVVVAGGGVVVRAPGPGGGYPDQAAPLVGEGGEVQAVVAMFAGVVLAVGLPSAALGGDEGAVNQDHLPTLPDDLLARSVQARGLCGEQSDRLVAPASDGGLGEVVAAGHVGQALVVAQYGQDDHRDLPGRQDPPPGPDSLQMSPQQTGEVVDGARGQRQTALVDKRAGALGVLFGSLHTEPNGRQEHRGYVRAAPFQAALVGLAPSADASQQVRGVSPS</sequence>
<dbReference type="Proteomes" id="UP000606194">
    <property type="component" value="Unassembled WGS sequence"/>
</dbReference>
<dbReference type="AlphaFoldDB" id="A0A918G132"/>
<gene>
    <name evidence="2" type="ORF">GCM10010269_52760</name>
</gene>
<reference evidence="2" key="1">
    <citation type="journal article" date="2014" name="Int. J. Syst. Evol. Microbiol.">
        <title>Complete genome sequence of Corynebacterium casei LMG S-19264T (=DSM 44701T), isolated from a smear-ripened cheese.</title>
        <authorList>
            <consortium name="US DOE Joint Genome Institute (JGI-PGF)"/>
            <person name="Walter F."/>
            <person name="Albersmeier A."/>
            <person name="Kalinowski J."/>
            <person name="Ruckert C."/>
        </authorList>
    </citation>
    <scope>NUCLEOTIDE SEQUENCE</scope>
    <source>
        <strain evidence="2">JCM 4386</strain>
    </source>
</reference>
<keyword evidence="3" id="KW-1185">Reference proteome</keyword>
<feature type="region of interest" description="Disordered" evidence="1">
    <location>
        <begin position="171"/>
        <end position="203"/>
    </location>
</feature>
<dbReference type="EMBL" id="BMTL01000023">
    <property type="protein sequence ID" value="GGS07134.1"/>
    <property type="molecule type" value="Genomic_DNA"/>
</dbReference>
<evidence type="ECO:0000256" key="1">
    <source>
        <dbReference type="SAM" id="MobiDB-lite"/>
    </source>
</evidence>
<reference evidence="2" key="2">
    <citation type="submission" date="2020-09" db="EMBL/GenBank/DDBJ databases">
        <authorList>
            <person name="Sun Q."/>
            <person name="Ohkuma M."/>
        </authorList>
    </citation>
    <scope>NUCLEOTIDE SEQUENCE</scope>
    <source>
        <strain evidence="2">JCM 4386</strain>
    </source>
</reference>
<name>A0A918G132_9ACTN</name>
<accession>A0A918G132</accession>
<protein>
    <submittedName>
        <fullName evidence="2">Uncharacterized protein</fullName>
    </submittedName>
</protein>
<comment type="caution">
    <text evidence="2">The sequence shown here is derived from an EMBL/GenBank/DDBJ whole genome shotgun (WGS) entry which is preliminary data.</text>
</comment>
<organism evidence="2 3">
    <name type="scientific">Streptomyces humidus</name>
    <dbReference type="NCBI Taxonomy" id="52259"/>
    <lineage>
        <taxon>Bacteria</taxon>
        <taxon>Bacillati</taxon>
        <taxon>Actinomycetota</taxon>
        <taxon>Actinomycetes</taxon>
        <taxon>Kitasatosporales</taxon>
        <taxon>Streptomycetaceae</taxon>
        <taxon>Streptomyces</taxon>
    </lineage>
</organism>
<evidence type="ECO:0000313" key="3">
    <source>
        <dbReference type="Proteomes" id="UP000606194"/>
    </source>
</evidence>